<dbReference type="AlphaFoldDB" id="A0A917MW79"/>
<comment type="caution">
    <text evidence="1">The sequence shown here is derived from an EMBL/GenBank/DDBJ whole genome shotgun (WGS) entry which is preliminary data.</text>
</comment>
<reference evidence="1" key="1">
    <citation type="journal article" date="2014" name="Int. J. Syst. Evol. Microbiol.">
        <title>Complete genome sequence of Corynebacterium casei LMG S-19264T (=DSM 44701T), isolated from a smear-ripened cheese.</title>
        <authorList>
            <consortium name="US DOE Joint Genome Institute (JGI-PGF)"/>
            <person name="Walter F."/>
            <person name="Albersmeier A."/>
            <person name="Kalinowski J."/>
            <person name="Ruckert C."/>
        </authorList>
    </citation>
    <scope>NUCLEOTIDE SEQUENCE</scope>
    <source>
        <strain evidence="1">CGMCC 1.15290</strain>
    </source>
</reference>
<dbReference type="EMBL" id="BMIB01000003">
    <property type="protein sequence ID" value="GGH68928.1"/>
    <property type="molecule type" value="Genomic_DNA"/>
</dbReference>
<gene>
    <name evidence="1" type="ORF">GCM10011379_25710</name>
</gene>
<sequence length="173" mass="19557">MENQGNWSYIFYSKGPGEEDGWVYNDRYIMVSALPSIPATTKTHNSLKLNKDSIQVIITTKKFQKEKHTIKYIDGGSLTERIDNKPIWGTDGNMPETEYQSITVKIGQNTITLPQSALATLYQPNLEHTKAHLDKTSNTLYIHSLNSDGAGGYAVIWKIQNGVYKERFVTHGF</sequence>
<dbReference type="Proteomes" id="UP000627292">
    <property type="component" value="Unassembled WGS sequence"/>
</dbReference>
<keyword evidence="2" id="KW-1185">Reference proteome</keyword>
<reference evidence="1" key="2">
    <citation type="submission" date="2020-09" db="EMBL/GenBank/DDBJ databases">
        <authorList>
            <person name="Sun Q."/>
            <person name="Zhou Y."/>
        </authorList>
    </citation>
    <scope>NUCLEOTIDE SEQUENCE</scope>
    <source>
        <strain evidence="1">CGMCC 1.15290</strain>
    </source>
</reference>
<evidence type="ECO:0000313" key="2">
    <source>
        <dbReference type="Proteomes" id="UP000627292"/>
    </source>
</evidence>
<accession>A0A917MW79</accession>
<evidence type="ECO:0000313" key="1">
    <source>
        <dbReference type="EMBL" id="GGH68928.1"/>
    </source>
</evidence>
<proteinExistence type="predicted"/>
<organism evidence="1 2">
    <name type="scientific">Filimonas zeae</name>
    <dbReference type="NCBI Taxonomy" id="1737353"/>
    <lineage>
        <taxon>Bacteria</taxon>
        <taxon>Pseudomonadati</taxon>
        <taxon>Bacteroidota</taxon>
        <taxon>Chitinophagia</taxon>
        <taxon>Chitinophagales</taxon>
        <taxon>Chitinophagaceae</taxon>
        <taxon>Filimonas</taxon>
    </lineage>
</organism>
<protein>
    <submittedName>
        <fullName evidence="1">Uncharacterized protein</fullName>
    </submittedName>
</protein>
<name>A0A917MW79_9BACT</name>